<organism evidence="3 4">
    <name type="scientific">Batrachochytrium salamandrivorans</name>
    <dbReference type="NCBI Taxonomy" id="1357716"/>
    <lineage>
        <taxon>Eukaryota</taxon>
        <taxon>Fungi</taxon>
        <taxon>Fungi incertae sedis</taxon>
        <taxon>Chytridiomycota</taxon>
        <taxon>Chytridiomycota incertae sedis</taxon>
        <taxon>Chytridiomycetes</taxon>
        <taxon>Rhizophydiales</taxon>
        <taxon>Rhizophydiales incertae sedis</taxon>
        <taxon>Batrachochytrium</taxon>
    </lineage>
</organism>
<feature type="compositionally biased region" description="Low complexity" evidence="1">
    <location>
        <begin position="35"/>
        <end position="48"/>
    </location>
</feature>
<reference evidence="3 4" key="1">
    <citation type="submission" date="2021-02" db="EMBL/GenBank/DDBJ databases">
        <title>Variation within the Batrachochytrium salamandrivorans European outbreak.</title>
        <authorList>
            <person name="Kelly M."/>
            <person name="Pasmans F."/>
            <person name="Shea T.P."/>
            <person name="Munoz J.F."/>
            <person name="Carranza S."/>
            <person name="Cuomo C.A."/>
            <person name="Martel A."/>
        </authorList>
    </citation>
    <scope>NUCLEOTIDE SEQUENCE [LARGE SCALE GENOMIC DNA]</scope>
    <source>
        <strain evidence="3 4">AMFP18/2</strain>
    </source>
</reference>
<evidence type="ECO:0000256" key="1">
    <source>
        <dbReference type="SAM" id="MobiDB-lite"/>
    </source>
</evidence>
<evidence type="ECO:0000256" key="2">
    <source>
        <dbReference type="SAM" id="SignalP"/>
    </source>
</evidence>
<feature type="chain" id="PRO_5045670766" evidence="2">
    <location>
        <begin position="21"/>
        <end position="103"/>
    </location>
</feature>
<proteinExistence type="predicted"/>
<name>A0ABQ8F7P3_9FUNG</name>
<accession>A0ABQ8F7P3</accession>
<evidence type="ECO:0000313" key="4">
    <source>
        <dbReference type="Proteomes" id="UP001648503"/>
    </source>
</evidence>
<dbReference type="EMBL" id="JAFCIX010000349">
    <property type="protein sequence ID" value="KAH6593653.1"/>
    <property type="molecule type" value="Genomic_DNA"/>
</dbReference>
<evidence type="ECO:0000313" key="3">
    <source>
        <dbReference type="EMBL" id="KAH6593653.1"/>
    </source>
</evidence>
<feature type="signal peptide" evidence="2">
    <location>
        <begin position="1"/>
        <end position="20"/>
    </location>
</feature>
<comment type="caution">
    <text evidence="3">The sequence shown here is derived from an EMBL/GenBank/DDBJ whole genome shotgun (WGS) entry which is preliminary data.</text>
</comment>
<keyword evidence="4" id="KW-1185">Reference proteome</keyword>
<dbReference type="Proteomes" id="UP001648503">
    <property type="component" value="Unassembled WGS sequence"/>
</dbReference>
<keyword evidence="2" id="KW-0732">Signal</keyword>
<gene>
    <name evidence="3" type="ORF">BASA50_007211</name>
</gene>
<protein>
    <submittedName>
        <fullName evidence="3">Uncharacterized protein</fullName>
    </submittedName>
</protein>
<feature type="compositionally biased region" description="Polar residues" evidence="1">
    <location>
        <begin position="52"/>
        <end position="61"/>
    </location>
</feature>
<feature type="region of interest" description="Disordered" evidence="1">
    <location>
        <begin position="23"/>
        <end position="63"/>
    </location>
</feature>
<sequence>MKVIAIGLMSLLVMATNVLANPADDQDELQQGTVSEPSTSESPEATLEYDLPTTSDDQSISEQKKQRMLIEGFDHLVLCMNKLAKARDDYNKCTAALQRRNPR</sequence>